<dbReference type="InterPro" id="IPR001849">
    <property type="entry name" value="PH_domain"/>
</dbReference>
<feature type="region of interest" description="Disordered" evidence="4">
    <location>
        <begin position="152"/>
        <end position="180"/>
    </location>
</feature>
<evidence type="ECO:0000256" key="4">
    <source>
        <dbReference type="SAM" id="MobiDB-lite"/>
    </source>
</evidence>
<dbReference type="SMART" id="SM00326">
    <property type="entry name" value="SH3"/>
    <property type="match status" value="1"/>
</dbReference>
<dbReference type="PROSITE" id="PS50003">
    <property type="entry name" value="PH_DOMAIN"/>
    <property type="match status" value="1"/>
</dbReference>
<dbReference type="STRING" id="91626.A0A0C9LX59"/>
<dbReference type="Pfam" id="PF00018">
    <property type="entry name" value="SH3_1"/>
    <property type="match status" value="1"/>
</dbReference>
<dbReference type="InterPro" id="IPR036020">
    <property type="entry name" value="WW_dom_sf"/>
</dbReference>
<feature type="compositionally biased region" description="Basic and acidic residues" evidence="4">
    <location>
        <begin position="153"/>
        <end position="167"/>
    </location>
</feature>
<sequence length="616" mass="70499">MTQYLIAVWDYVAEGEFELSFKQGDRIKLLEKHNDDWWEGELNEEIGFFPANRIRLETPQDAVRQSENNVGDDIAPTPQPAEDNQGAAEAAPPQLPARRNPSIRSTTAAAPTPLANDSPSVSVPTTTESPLPVGWEHAYDQNGTIYYFNESTGESRWEKPDESERDPLPPPLPQRDDSADTLIQGLNPNELQKLEFDKLQTDWIRHKGYIQMKMISEKEDGGKLSSWKVYYAVLSNGFLLLYKEGHVKSKKSSRSHVPVGSFDLESCKIDPAGKQDTKRKHVFIISTPKKVKLYIQTTSDKEFSSWLDAIMRELIARKEGQNEETEIMRLLKSLTFDETHMKVNRKMTQQENIDDRKSRGHWFSTKSDSRSNSSSTVKKIEPKYVYGQAQPGGENDVFGGYLRMEDNGDIPRIVAVCVREVEARGLQSVGIYRLSGPASTIQKYRAAFNKGDRVSLKEEHDINAVTGLLKLYFRELRNPLMTHEYYDWFIEAAKISDYEERMYQIKSIIHSLPKPNYTVLEYLMRHLNLVASYSEVNKMEPSNLALIFSVGLLRSAQEDLSSIMMSDLHSKIIEAVIQQVEWFFEEEEEEDDDQVQDTDQALIQNQTHAHTKTERS</sequence>
<dbReference type="CDD" id="cd00201">
    <property type="entry name" value="WW"/>
    <property type="match status" value="1"/>
</dbReference>
<evidence type="ECO:0000256" key="3">
    <source>
        <dbReference type="PROSITE-ProRule" id="PRU00192"/>
    </source>
</evidence>
<dbReference type="SMART" id="SM00233">
    <property type="entry name" value="PH"/>
    <property type="match status" value="1"/>
</dbReference>
<feature type="domain" description="SH3" evidence="5">
    <location>
        <begin position="1"/>
        <end position="59"/>
    </location>
</feature>
<dbReference type="InterPro" id="IPR001452">
    <property type="entry name" value="SH3_domain"/>
</dbReference>
<evidence type="ECO:0000256" key="1">
    <source>
        <dbReference type="ARBA" id="ARBA00022443"/>
    </source>
</evidence>
<dbReference type="CDD" id="cd00821">
    <property type="entry name" value="PH"/>
    <property type="match status" value="1"/>
</dbReference>
<dbReference type="PROSITE" id="PS50020">
    <property type="entry name" value="WW_DOMAIN_2"/>
    <property type="match status" value="1"/>
</dbReference>
<dbReference type="InterPro" id="IPR036028">
    <property type="entry name" value="SH3-like_dom_sf"/>
</dbReference>
<evidence type="ECO:0000256" key="2">
    <source>
        <dbReference type="ARBA" id="ARBA00022468"/>
    </source>
</evidence>
<dbReference type="EMBL" id="DF836574">
    <property type="protein sequence ID" value="GAN09705.1"/>
    <property type="molecule type" value="Genomic_DNA"/>
</dbReference>
<proteinExistence type="predicted"/>
<dbReference type="GO" id="GO:0005737">
    <property type="term" value="C:cytoplasm"/>
    <property type="evidence" value="ECO:0007669"/>
    <property type="project" value="TreeGrafter"/>
</dbReference>
<dbReference type="PROSITE" id="PS50002">
    <property type="entry name" value="SH3"/>
    <property type="match status" value="1"/>
</dbReference>
<feature type="compositionally biased region" description="Low complexity" evidence="4">
    <location>
        <begin position="118"/>
        <end position="133"/>
    </location>
</feature>
<dbReference type="Gene3D" id="2.30.29.30">
    <property type="entry name" value="Pleckstrin-homology domain (PH domain)/Phosphotyrosine-binding domain (PTB)"/>
    <property type="match status" value="1"/>
</dbReference>
<dbReference type="PRINTS" id="PR00452">
    <property type="entry name" value="SH3DOMAIN"/>
</dbReference>
<dbReference type="PANTHER" id="PTHR23176">
    <property type="entry name" value="RHO/RAC/CDC GTPASE-ACTIVATING PROTEIN"/>
    <property type="match status" value="1"/>
</dbReference>
<evidence type="ECO:0000259" key="5">
    <source>
        <dbReference type="PROSITE" id="PS50002"/>
    </source>
</evidence>
<feature type="region of interest" description="Disordered" evidence="4">
    <location>
        <begin position="587"/>
        <end position="616"/>
    </location>
</feature>
<dbReference type="PANTHER" id="PTHR23176:SF129">
    <property type="entry name" value="RHO GTPASE ACTIVATING PROTEIN AT 16F, ISOFORM E-RELATED"/>
    <property type="match status" value="1"/>
</dbReference>
<dbReference type="GO" id="GO:0005096">
    <property type="term" value="F:GTPase activator activity"/>
    <property type="evidence" value="ECO:0007669"/>
    <property type="project" value="UniProtKB-KW"/>
</dbReference>
<reference evidence="9" key="1">
    <citation type="submission" date="2014-09" db="EMBL/GenBank/DDBJ databases">
        <title>Draft genome sequence of an oleaginous Mucoromycotina fungus Mucor ambiguus NBRC6742.</title>
        <authorList>
            <person name="Takeda I."/>
            <person name="Yamane N."/>
            <person name="Morita T."/>
            <person name="Tamano K."/>
            <person name="Machida M."/>
            <person name="Baker S."/>
            <person name="Koike H."/>
        </authorList>
    </citation>
    <scope>NUCLEOTIDE SEQUENCE</scope>
    <source>
        <strain evidence="9">NBRC 6742</strain>
    </source>
</reference>
<dbReference type="Gene3D" id="2.30.30.40">
    <property type="entry name" value="SH3 Domains"/>
    <property type="match status" value="1"/>
</dbReference>
<dbReference type="Pfam" id="PF00620">
    <property type="entry name" value="RhoGAP"/>
    <property type="match status" value="1"/>
</dbReference>
<dbReference type="SMART" id="SM00324">
    <property type="entry name" value="RhoGAP"/>
    <property type="match status" value="1"/>
</dbReference>
<name>A0A0C9LX59_9FUNG</name>
<dbReference type="InterPro" id="IPR000198">
    <property type="entry name" value="RhoGAP_dom"/>
</dbReference>
<dbReference type="PROSITE" id="PS50238">
    <property type="entry name" value="RHOGAP"/>
    <property type="match status" value="1"/>
</dbReference>
<feature type="compositionally biased region" description="Acidic residues" evidence="4">
    <location>
        <begin position="587"/>
        <end position="596"/>
    </location>
</feature>
<keyword evidence="10" id="KW-1185">Reference proteome</keyword>
<evidence type="ECO:0000259" key="6">
    <source>
        <dbReference type="PROSITE" id="PS50003"/>
    </source>
</evidence>
<evidence type="ECO:0000313" key="9">
    <source>
        <dbReference type="EMBL" id="GAN09705.1"/>
    </source>
</evidence>
<feature type="domain" description="PH" evidence="6">
    <location>
        <begin position="203"/>
        <end position="315"/>
    </location>
</feature>
<dbReference type="InterPro" id="IPR011993">
    <property type="entry name" value="PH-like_dom_sf"/>
</dbReference>
<feature type="domain" description="WW" evidence="7">
    <location>
        <begin position="129"/>
        <end position="162"/>
    </location>
</feature>
<dbReference type="CDD" id="cd00174">
    <property type="entry name" value="SH3"/>
    <property type="match status" value="1"/>
</dbReference>
<evidence type="ECO:0000313" key="10">
    <source>
        <dbReference type="Proteomes" id="UP000053815"/>
    </source>
</evidence>
<feature type="region of interest" description="Disordered" evidence="4">
    <location>
        <begin position="346"/>
        <end position="374"/>
    </location>
</feature>
<accession>A0A0C9LX59</accession>
<feature type="region of interest" description="Disordered" evidence="4">
    <location>
        <begin position="68"/>
        <end position="136"/>
    </location>
</feature>
<protein>
    <recommendedName>
        <fullName evidence="11">RhoGAP-domain-containing protein</fullName>
    </recommendedName>
</protein>
<organism evidence="9">
    <name type="scientific">Mucor ambiguus</name>
    <dbReference type="NCBI Taxonomy" id="91626"/>
    <lineage>
        <taxon>Eukaryota</taxon>
        <taxon>Fungi</taxon>
        <taxon>Fungi incertae sedis</taxon>
        <taxon>Mucoromycota</taxon>
        <taxon>Mucoromycotina</taxon>
        <taxon>Mucoromycetes</taxon>
        <taxon>Mucorales</taxon>
        <taxon>Mucorineae</taxon>
        <taxon>Mucoraceae</taxon>
        <taxon>Mucor</taxon>
    </lineage>
</organism>
<keyword evidence="1 3" id="KW-0728">SH3 domain</keyword>
<dbReference type="Pfam" id="PF00397">
    <property type="entry name" value="WW"/>
    <property type="match status" value="1"/>
</dbReference>
<dbReference type="Gene3D" id="1.10.555.10">
    <property type="entry name" value="Rho GTPase activation protein"/>
    <property type="match status" value="1"/>
</dbReference>
<dbReference type="InterPro" id="IPR001202">
    <property type="entry name" value="WW_dom"/>
</dbReference>
<dbReference type="InterPro" id="IPR050729">
    <property type="entry name" value="Rho-GAP"/>
</dbReference>
<evidence type="ECO:0000259" key="7">
    <source>
        <dbReference type="PROSITE" id="PS50020"/>
    </source>
</evidence>
<dbReference type="AlphaFoldDB" id="A0A0C9LX59"/>
<dbReference type="OrthoDB" id="79452at2759"/>
<dbReference type="CDD" id="cd00159">
    <property type="entry name" value="RhoGAP"/>
    <property type="match status" value="1"/>
</dbReference>
<feature type="compositionally biased region" description="Low complexity" evidence="4">
    <location>
        <begin position="364"/>
        <end position="374"/>
    </location>
</feature>
<keyword evidence="2" id="KW-0343">GTPase activation</keyword>
<dbReference type="Pfam" id="PF00169">
    <property type="entry name" value="PH"/>
    <property type="match status" value="1"/>
</dbReference>
<gene>
    <name evidence="9" type="ORF">MAM1_0285c09237</name>
</gene>
<dbReference type="GO" id="GO:0007165">
    <property type="term" value="P:signal transduction"/>
    <property type="evidence" value="ECO:0007669"/>
    <property type="project" value="InterPro"/>
</dbReference>
<dbReference type="SUPFAM" id="SSF48350">
    <property type="entry name" value="GTPase activation domain, GAP"/>
    <property type="match status" value="1"/>
</dbReference>
<evidence type="ECO:0000259" key="8">
    <source>
        <dbReference type="PROSITE" id="PS50238"/>
    </source>
</evidence>
<feature type="domain" description="Rho-GAP" evidence="8">
    <location>
        <begin position="402"/>
        <end position="584"/>
    </location>
</feature>
<dbReference type="Proteomes" id="UP000053815">
    <property type="component" value="Unassembled WGS sequence"/>
</dbReference>
<evidence type="ECO:0008006" key="11">
    <source>
        <dbReference type="Google" id="ProtNLM"/>
    </source>
</evidence>
<dbReference type="SMART" id="SM00456">
    <property type="entry name" value="WW"/>
    <property type="match status" value="1"/>
</dbReference>
<dbReference type="SUPFAM" id="SSF50044">
    <property type="entry name" value="SH3-domain"/>
    <property type="match status" value="1"/>
</dbReference>
<dbReference type="Gene3D" id="2.20.70.10">
    <property type="match status" value="1"/>
</dbReference>
<dbReference type="SUPFAM" id="SSF51045">
    <property type="entry name" value="WW domain"/>
    <property type="match status" value="1"/>
</dbReference>
<dbReference type="SUPFAM" id="SSF50729">
    <property type="entry name" value="PH domain-like"/>
    <property type="match status" value="1"/>
</dbReference>
<dbReference type="PROSITE" id="PS01159">
    <property type="entry name" value="WW_DOMAIN_1"/>
    <property type="match status" value="1"/>
</dbReference>
<dbReference type="InterPro" id="IPR008936">
    <property type="entry name" value="Rho_GTPase_activation_prot"/>
</dbReference>